<accession>I3T4T1</accession>
<reference evidence="1" key="1">
    <citation type="submission" date="2012-05" db="EMBL/GenBank/DDBJ databases">
        <authorList>
            <person name="Krishnakumar V."/>
            <person name="Cheung F."/>
            <person name="Xiao Y."/>
            <person name="Chan A."/>
            <person name="Moskal W.A."/>
            <person name="Town C.D."/>
        </authorList>
    </citation>
    <scope>NUCLEOTIDE SEQUENCE</scope>
</reference>
<evidence type="ECO:0000313" key="1">
    <source>
        <dbReference type="EMBL" id="AFK47523.1"/>
    </source>
</evidence>
<sequence length="66" mass="7793">MFIKFSPTFYTSKSTQAIYCNLKCKKLIILTMQLAFIESYHTVKIHTRKCLYFCSLFFALTSKFFG</sequence>
<dbReference type="AlphaFoldDB" id="I3T4T1"/>
<organism evidence="1">
    <name type="scientific">Lotus japonicus</name>
    <name type="common">Lotus corniculatus var. japonicus</name>
    <dbReference type="NCBI Taxonomy" id="34305"/>
    <lineage>
        <taxon>Eukaryota</taxon>
        <taxon>Viridiplantae</taxon>
        <taxon>Streptophyta</taxon>
        <taxon>Embryophyta</taxon>
        <taxon>Tracheophyta</taxon>
        <taxon>Spermatophyta</taxon>
        <taxon>Magnoliopsida</taxon>
        <taxon>eudicotyledons</taxon>
        <taxon>Gunneridae</taxon>
        <taxon>Pentapetalae</taxon>
        <taxon>rosids</taxon>
        <taxon>fabids</taxon>
        <taxon>Fabales</taxon>
        <taxon>Fabaceae</taxon>
        <taxon>Papilionoideae</taxon>
        <taxon>50 kb inversion clade</taxon>
        <taxon>NPAAA clade</taxon>
        <taxon>Hologalegina</taxon>
        <taxon>robinioid clade</taxon>
        <taxon>Loteae</taxon>
        <taxon>Lotus</taxon>
    </lineage>
</organism>
<dbReference type="EMBL" id="BT147729">
    <property type="protein sequence ID" value="AFK47523.1"/>
    <property type="molecule type" value="mRNA"/>
</dbReference>
<protein>
    <submittedName>
        <fullName evidence="1">Uncharacterized protein</fullName>
    </submittedName>
</protein>
<proteinExistence type="evidence at transcript level"/>
<name>I3T4T1_LOTJA</name>